<keyword evidence="2" id="KW-1185">Reference proteome</keyword>
<proteinExistence type="predicted"/>
<reference evidence="1 2" key="1">
    <citation type="submission" date="2020-12" db="EMBL/GenBank/DDBJ databases">
        <title>Metabolic potential, ecology and presence of endohyphal bacteria is reflected in genomic diversity of Mucoromycotina.</title>
        <authorList>
            <person name="Muszewska A."/>
            <person name="Okrasinska A."/>
            <person name="Steczkiewicz K."/>
            <person name="Drgas O."/>
            <person name="Orlowska M."/>
            <person name="Perlinska-Lenart U."/>
            <person name="Aleksandrzak-Piekarczyk T."/>
            <person name="Szatraj K."/>
            <person name="Zielenkiewicz U."/>
            <person name="Pilsyk S."/>
            <person name="Malc E."/>
            <person name="Mieczkowski P."/>
            <person name="Kruszewska J.S."/>
            <person name="Biernat P."/>
            <person name="Pawlowska J."/>
        </authorList>
    </citation>
    <scope>NUCLEOTIDE SEQUENCE [LARGE SCALE GENOMIC DNA]</scope>
    <source>
        <strain evidence="1 2">CBS 142.35</strain>
    </source>
</reference>
<sequence>MENHSADSKLPMVCGILAQGKHMSKDVMDMISPQLYRCRQISKVDVCFTTLSQLNSFITMVLRLFRIKVFYVINRMSSWMRQLFQSETVILSNTKNKHWGLHISFKHELTVDNDLLSRKKEKEIK</sequence>
<organism evidence="1 2">
    <name type="scientific">Circinella minor</name>
    <dbReference type="NCBI Taxonomy" id="1195481"/>
    <lineage>
        <taxon>Eukaryota</taxon>
        <taxon>Fungi</taxon>
        <taxon>Fungi incertae sedis</taxon>
        <taxon>Mucoromycota</taxon>
        <taxon>Mucoromycotina</taxon>
        <taxon>Mucoromycetes</taxon>
        <taxon>Mucorales</taxon>
        <taxon>Lichtheimiaceae</taxon>
        <taxon>Circinella</taxon>
    </lineage>
</organism>
<dbReference type="AlphaFoldDB" id="A0A8H7VIM3"/>
<evidence type="ECO:0000313" key="2">
    <source>
        <dbReference type="Proteomes" id="UP000646827"/>
    </source>
</evidence>
<protein>
    <submittedName>
        <fullName evidence="1">Uncharacterized protein</fullName>
    </submittedName>
</protein>
<evidence type="ECO:0000313" key="1">
    <source>
        <dbReference type="EMBL" id="KAG2221930.1"/>
    </source>
</evidence>
<dbReference type="Proteomes" id="UP000646827">
    <property type="component" value="Unassembled WGS sequence"/>
</dbReference>
<gene>
    <name evidence="1" type="ORF">INT45_013266</name>
</gene>
<name>A0A8H7VIM3_9FUNG</name>
<comment type="caution">
    <text evidence="1">The sequence shown here is derived from an EMBL/GenBank/DDBJ whole genome shotgun (WGS) entry which is preliminary data.</text>
</comment>
<dbReference type="EMBL" id="JAEPRB010000096">
    <property type="protein sequence ID" value="KAG2221930.1"/>
    <property type="molecule type" value="Genomic_DNA"/>
</dbReference>
<accession>A0A8H7VIM3</accession>